<evidence type="ECO:0000313" key="1">
    <source>
        <dbReference type="EMBL" id="BBD77503.1"/>
    </source>
</evidence>
<evidence type="ECO:0008006" key="3">
    <source>
        <dbReference type="Google" id="ProtNLM"/>
    </source>
</evidence>
<dbReference type="KEGG" id="htl:HPTL_1239"/>
<proteinExistence type="predicted"/>
<dbReference type="InterPro" id="IPR021830">
    <property type="entry name" value="DUF3422"/>
</dbReference>
<dbReference type="EMBL" id="AP018558">
    <property type="protein sequence ID" value="BBD77503.1"/>
    <property type="molecule type" value="Genomic_DNA"/>
</dbReference>
<organism evidence="1 2">
    <name type="scientific">Hydrogenophilus thermoluteolus</name>
    <name type="common">Pseudomonas hydrogenothermophila</name>
    <dbReference type="NCBI Taxonomy" id="297"/>
    <lineage>
        <taxon>Bacteria</taxon>
        <taxon>Pseudomonadati</taxon>
        <taxon>Pseudomonadota</taxon>
        <taxon>Hydrogenophilia</taxon>
        <taxon>Hydrogenophilales</taxon>
        <taxon>Hydrogenophilaceae</taxon>
        <taxon>Hydrogenophilus</taxon>
    </lineage>
</organism>
<dbReference type="Proteomes" id="UP000262004">
    <property type="component" value="Chromosome"/>
</dbReference>
<dbReference type="RefSeq" id="WP_197713614.1">
    <property type="nucleotide sequence ID" value="NZ_AP018558.1"/>
</dbReference>
<evidence type="ECO:0000313" key="2">
    <source>
        <dbReference type="Proteomes" id="UP000262004"/>
    </source>
</evidence>
<dbReference type="Pfam" id="PF11902">
    <property type="entry name" value="DUF3422"/>
    <property type="match status" value="1"/>
</dbReference>
<reference evidence="1 2" key="1">
    <citation type="submission" date="2018-04" db="EMBL/GenBank/DDBJ databases">
        <title>Complete genome sequence of Hydrogenophilus thermoluteolus TH-1.</title>
        <authorList>
            <person name="Arai H."/>
        </authorList>
    </citation>
    <scope>NUCLEOTIDE SEQUENCE [LARGE SCALE GENOMIC DNA]</scope>
    <source>
        <strain evidence="1 2">TH-1</strain>
    </source>
</reference>
<keyword evidence="2" id="KW-1185">Reference proteome</keyword>
<name>A0A2Z6DYE7_HYDTE</name>
<dbReference type="AlphaFoldDB" id="A0A2Z6DYE7"/>
<accession>A0A2Z6DYE7</accession>
<sequence>MATAFRLHDLRETLHNELHARPSVVVTAPAQVRSWAFLIEPDEHPAARAHWALLTNRPDVKRLNDSSDRQELVEYGDLRVKWEHHTEFVSYTVYCEGTPGTEAILAKLPPHWIDQGPGSLIAAVAVDIQTIRETPPDQFIDAIDPLGPTTVASKIADGAGWLFTDFHLHDGMTHFTIIDGAILPRQLGRIVQRLIEIETYRMLALLAFPAARMVSAELSLWEKRLAQLMHDLGEANTIESERVLLQRLTQLAAEVERSVADSNFRFGAAAAYYRLVQQRADDLREQRLSGYSTLKGFLERRLAPAMNTCAAVHRRQEELSARIARNSQLLRTRVDLKLQEQNQQLLDEMNRRARLQLRLQEAAEHFSVVAITYYGSQLVQYLAKGAKGWLPASPELITAIAIPVIAAAAAYSIHRLRQRLHVSVH</sequence>
<gene>
    <name evidence="1" type="ORF">HPTL_1239</name>
</gene>
<protein>
    <recommendedName>
        <fullName evidence="3">DUF3422 domain-containing protein</fullName>
    </recommendedName>
</protein>